<evidence type="ECO:0000313" key="2">
    <source>
        <dbReference type="EMBL" id="GAA0036368.1"/>
    </source>
</evidence>
<name>A0ABN0SPJ6_9MICO</name>
<feature type="transmembrane region" description="Helical" evidence="1">
    <location>
        <begin position="48"/>
        <end position="71"/>
    </location>
</feature>
<dbReference type="RefSeq" id="WP_339393197.1">
    <property type="nucleotide sequence ID" value="NZ_BAAAAF010000009.1"/>
</dbReference>
<dbReference type="Proteomes" id="UP001498238">
    <property type="component" value="Unassembled WGS sequence"/>
</dbReference>
<protein>
    <submittedName>
        <fullName evidence="2">Uncharacterized protein</fullName>
    </submittedName>
</protein>
<keyword evidence="1" id="KW-0812">Transmembrane</keyword>
<proteinExistence type="predicted"/>
<reference evidence="2 3" key="1">
    <citation type="submission" date="2024-01" db="EMBL/GenBank/DDBJ databases">
        <title>Characterization of antibiotic resistant novel bacterial strains and their environmental applications.</title>
        <authorList>
            <person name="Manzoor S."/>
            <person name="Abbas S."/>
            <person name="Arshad M."/>
            <person name="Ahmed I."/>
        </authorList>
    </citation>
    <scope>NUCLEOTIDE SEQUENCE [LARGE SCALE GENOMIC DNA]</scope>
    <source>
        <strain evidence="2 3">NCCP-602</strain>
    </source>
</reference>
<keyword evidence="1" id="KW-1133">Transmembrane helix</keyword>
<keyword evidence="3" id="KW-1185">Reference proteome</keyword>
<feature type="transmembrane region" description="Helical" evidence="1">
    <location>
        <begin position="20"/>
        <end position="42"/>
    </location>
</feature>
<dbReference type="EMBL" id="BAAAAF010000009">
    <property type="protein sequence ID" value="GAA0036368.1"/>
    <property type="molecule type" value="Genomic_DNA"/>
</dbReference>
<accession>A0ABN0SPJ6</accession>
<gene>
    <name evidence="2" type="ORF">NCCP602_23290</name>
</gene>
<evidence type="ECO:0000256" key="1">
    <source>
        <dbReference type="SAM" id="Phobius"/>
    </source>
</evidence>
<keyword evidence="1" id="KW-0472">Membrane</keyword>
<organism evidence="2 3">
    <name type="scientific">Brevibacterium metallidurans</name>
    <dbReference type="NCBI Taxonomy" id="1482676"/>
    <lineage>
        <taxon>Bacteria</taxon>
        <taxon>Bacillati</taxon>
        <taxon>Actinomycetota</taxon>
        <taxon>Actinomycetes</taxon>
        <taxon>Micrococcales</taxon>
        <taxon>Brevibacteriaceae</taxon>
        <taxon>Brevibacterium</taxon>
    </lineage>
</organism>
<evidence type="ECO:0000313" key="3">
    <source>
        <dbReference type="Proteomes" id="UP001498238"/>
    </source>
</evidence>
<comment type="caution">
    <text evidence="2">The sequence shown here is derived from an EMBL/GenBank/DDBJ whole genome shotgun (WGS) entry which is preliminary data.</text>
</comment>
<sequence>MDDEKHTQSLRSYQMARTSAMIAGGIATFVAFAIFQIVGAGILETAAWMFALGAMTFSGTFVACYIGYAAAAKRSVVGQTA</sequence>